<evidence type="ECO:0000313" key="1">
    <source>
        <dbReference type="EMBL" id="CAD9204783.1"/>
    </source>
</evidence>
<organism evidence="1">
    <name type="scientific">Tetraselmis chuii</name>
    <dbReference type="NCBI Taxonomy" id="63592"/>
    <lineage>
        <taxon>Eukaryota</taxon>
        <taxon>Viridiplantae</taxon>
        <taxon>Chlorophyta</taxon>
        <taxon>core chlorophytes</taxon>
        <taxon>Chlorodendrophyceae</taxon>
        <taxon>Chlorodendrales</taxon>
        <taxon>Chlorodendraceae</taxon>
        <taxon>Tetraselmis</taxon>
    </lineage>
</organism>
<dbReference type="EMBL" id="HBGG01013651">
    <property type="protein sequence ID" value="CAD9204783.1"/>
    <property type="molecule type" value="Transcribed_RNA"/>
</dbReference>
<reference evidence="1" key="1">
    <citation type="submission" date="2021-01" db="EMBL/GenBank/DDBJ databases">
        <authorList>
            <person name="Corre E."/>
            <person name="Pelletier E."/>
            <person name="Niang G."/>
            <person name="Scheremetjew M."/>
            <person name="Finn R."/>
            <person name="Kale V."/>
            <person name="Holt S."/>
            <person name="Cochrane G."/>
            <person name="Meng A."/>
            <person name="Brown T."/>
            <person name="Cohen L."/>
        </authorList>
    </citation>
    <scope>NUCLEOTIDE SEQUENCE</scope>
    <source>
        <strain evidence="1">PLY429</strain>
    </source>
</reference>
<name>A0A7S1SP49_9CHLO</name>
<accession>A0A7S1SP49</accession>
<proteinExistence type="predicted"/>
<protein>
    <submittedName>
        <fullName evidence="1">Uncharacterized protein</fullName>
    </submittedName>
</protein>
<gene>
    <name evidence="1" type="ORF">TCHU04912_LOCUS7018</name>
</gene>
<sequence length="175" mass="19333">MAPREGSIVVVDVSGDDSNAGETPLIMGDGTNGVGEVVMSSRRPVIRWVDEGEEDTTGKKEDIIEGEVEDSDYADYVDPRQRWPARVEHVGGRWAEEGPPPSLQLILSLCAGDAHKANRVMEWFAFHATDQQRALLRSDTVRLTANPEPEDEFIVRHAGFPIWEGSTWPYATNSG</sequence>
<dbReference type="AlphaFoldDB" id="A0A7S1SP49"/>